<keyword evidence="2" id="KW-1185">Reference proteome</keyword>
<protein>
    <submittedName>
        <fullName evidence="1">Uncharacterized protein</fullName>
    </submittedName>
</protein>
<dbReference type="Proteomes" id="UP000807342">
    <property type="component" value="Unassembled WGS sequence"/>
</dbReference>
<evidence type="ECO:0000313" key="2">
    <source>
        <dbReference type="Proteomes" id="UP000807342"/>
    </source>
</evidence>
<dbReference type="EMBL" id="MU151181">
    <property type="protein sequence ID" value="KAF9447911.1"/>
    <property type="molecule type" value="Genomic_DNA"/>
</dbReference>
<reference evidence="1" key="1">
    <citation type="submission" date="2020-11" db="EMBL/GenBank/DDBJ databases">
        <authorList>
            <consortium name="DOE Joint Genome Institute"/>
            <person name="Ahrendt S."/>
            <person name="Riley R."/>
            <person name="Andreopoulos W."/>
            <person name="Labutti K."/>
            <person name="Pangilinan J."/>
            <person name="Ruiz-Duenas F.J."/>
            <person name="Barrasa J.M."/>
            <person name="Sanchez-Garcia M."/>
            <person name="Camarero S."/>
            <person name="Miyauchi S."/>
            <person name="Serrano A."/>
            <person name="Linde D."/>
            <person name="Babiker R."/>
            <person name="Drula E."/>
            <person name="Ayuso-Fernandez I."/>
            <person name="Pacheco R."/>
            <person name="Padilla G."/>
            <person name="Ferreira P."/>
            <person name="Barriuso J."/>
            <person name="Kellner H."/>
            <person name="Castanera R."/>
            <person name="Alfaro M."/>
            <person name="Ramirez L."/>
            <person name="Pisabarro A.G."/>
            <person name="Kuo A."/>
            <person name="Tritt A."/>
            <person name="Lipzen A."/>
            <person name="He G."/>
            <person name="Yan M."/>
            <person name="Ng V."/>
            <person name="Cullen D."/>
            <person name="Martin F."/>
            <person name="Rosso M.-N."/>
            <person name="Henrissat B."/>
            <person name="Hibbett D."/>
            <person name="Martinez A.T."/>
            <person name="Grigoriev I.V."/>
        </authorList>
    </citation>
    <scope>NUCLEOTIDE SEQUENCE</scope>
    <source>
        <strain evidence="1">MF-IS2</strain>
    </source>
</reference>
<name>A0A9P5XDN2_9AGAR</name>
<comment type="caution">
    <text evidence="1">The sequence shown here is derived from an EMBL/GenBank/DDBJ whole genome shotgun (WGS) entry which is preliminary data.</text>
</comment>
<evidence type="ECO:0000313" key="1">
    <source>
        <dbReference type="EMBL" id="KAF9447911.1"/>
    </source>
</evidence>
<sequence length="82" mass="9191">MSEVPTCLPWLLISQTSYSCIPQHVFLSCPIPPPHPPPSSISPAHSASSIWCVILQILPTSRQFTLQKQYEKPNDGRHLSRI</sequence>
<proteinExistence type="predicted"/>
<organism evidence="1 2">
    <name type="scientific">Macrolepiota fuliginosa MF-IS2</name>
    <dbReference type="NCBI Taxonomy" id="1400762"/>
    <lineage>
        <taxon>Eukaryota</taxon>
        <taxon>Fungi</taxon>
        <taxon>Dikarya</taxon>
        <taxon>Basidiomycota</taxon>
        <taxon>Agaricomycotina</taxon>
        <taxon>Agaricomycetes</taxon>
        <taxon>Agaricomycetidae</taxon>
        <taxon>Agaricales</taxon>
        <taxon>Agaricineae</taxon>
        <taxon>Agaricaceae</taxon>
        <taxon>Macrolepiota</taxon>
    </lineage>
</organism>
<accession>A0A9P5XDN2</accession>
<gene>
    <name evidence="1" type="ORF">P691DRAFT_86190</name>
</gene>
<dbReference type="AlphaFoldDB" id="A0A9P5XDN2"/>